<dbReference type="PANTHER" id="PTHR21060:SF15">
    <property type="entry name" value="ACETATE KINASE-RELATED"/>
    <property type="match status" value="1"/>
</dbReference>
<dbReference type="AlphaFoldDB" id="A0A7Y9JNN0"/>
<accession>A0A7Y9JNN0</accession>
<keyword evidence="6" id="KW-0963">Cytoplasm</keyword>
<organism evidence="9 10">
    <name type="scientific">Microbacterium pseudoresistens</name>
    <dbReference type="NCBI Taxonomy" id="640634"/>
    <lineage>
        <taxon>Bacteria</taxon>
        <taxon>Bacillati</taxon>
        <taxon>Actinomycetota</taxon>
        <taxon>Actinomycetes</taxon>
        <taxon>Micrococcales</taxon>
        <taxon>Microbacteriaceae</taxon>
        <taxon>Microbacterium</taxon>
    </lineage>
</organism>
<dbReference type="InterPro" id="IPR009326">
    <property type="entry name" value="DUF984"/>
</dbReference>
<evidence type="ECO:0000256" key="7">
    <source>
        <dbReference type="RuleBase" id="RU003835"/>
    </source>
</evidence>
<feature type="domain" description="ASCH" evidence="8">
    <location>
        <begin position="437"/>
        <end position="559"/>
    </location>
</feature>
<feature type="site" description="Transition state stabilizer" evidence="6">
    <location>
        <position position="183"/>
    </location>
</feature>
<dbReference type="CDD" id="cd06553">
    <property type="entry name" value="ASCH_Ef3133_like"/>
    <property type="match status" value="1"/>
</dbReference>
<feature type="active site" description="Proton donor/acceptor" evidence="6">
    <location>
        <position position="151"/>
    </location>
</feature>
<dbReference type="CDD" id="cd24010">
    <property type="entry name" value="ASKHA_NBD_AcK_PK"/>
    <property type="match status" value="1"/>
</dbReference>
<comment type="pathway">
    <text evidence="6">Metabolic intermediate biosynthesis; acetyl-CoA biosynthesis; acetyl-CoA from acetate: step 1/2.</text>
</comment>
<evidence type="ECO:0000256" key="1">
    <source>
        <dbReference type="ARBA" id="ARBA00008748"/>
    </source>
</evidence>
<name>A0A7Y9JNN0_9MICO</name>
<dbReference type="InterPro" id="IPR015947">
    <property type="entry name" value="PUA-like_sf"/>
</dbReference>
<dbReference type="GO" id="GO:0006083">
    <property type="term" value="P:acetate metabolic process"/>
    <property type="evidence" value="ECO:0007669"/>
    <property type="project" value="TreeGrafter"/>
</dbReference>
<dbReference type="Gene3D" id="3.10.400.10">
    <property type="entry name" value="Sulfate adenylyltransferase"/>
    <property type="match status" value="1"/>
</dbReference>
<evidence type="ECO:0000259" key="8">
    <source>
        <dbReference type="SMART" id="SM01022"/>
    </source>
</evidence>
<dbReference type="InterPro" id="IPR004372">
    <property type="entry name" value="Ac/propionate_kinase"/>
</dbReference>
<keyword evidence="4 6" id="KW-0418">Kinase</keyword>
<proteinExistence type="inferred from homology"/>
<dbReference type="Gene3D" id="3.30.420.40">
    <property type="match status" value="2"/>
</dbReference>
<dbReference type="PRINTS" id="PR00471">
    <property type="entry name" value="ACETATEKNASE"/>
</dbReference>
<dbReference type="GO" id="GO:0005737">
    <property type="term" value="C:cytoplasm"/>
    <property type="evidence" value="ECO:0007669"/>
    <property type="project" value="UniProtKB-SubCell"/>
</dbReference>
<dbReference type="InterPro" id="IPR043129">
    <property type="entry name" value="ATPase_NBD"/>
</dbReference>
<comment type="similarity">
    <text evidence="1 6 7">Belongs to the acetokinase family.</text>
</comment>
<feature type="site" description="Transition state stabilizer" evidence="6">
    <location>
        <position position="244"/>
    </location>
</feature>
<dbReference type="SMART" id="SM01022">
    <property type="entry name" value="ASCH"/>
    <property type="match status" value="1"/>
</dbReference>
<comment type="catalytic activity">
    <reaction evidence="6">
        <text>acetate + ATP = acetyl phosphate + ADP</text>
        <dbReference type="Rhea" id="RHEA:11352"/>
        <dbReference type="ChEBI" id="CHEBI:22191"/>
        <dbReference type="ChEBI" id="CHEBI:30089"/>
        <dbReference type="ChEBI" id="CHEBI:30616"/>
        <dbReference type="ChEBI" id="CHEBI:456216"/>
        <dbReference type="EC" id="2.7.2.1"/>
    </reaction>
</comment>
<feature type="binding site" evidence="6">
    <location>
        <position position="94"/>
    </location>
    <ligand>
        <name>substrate</name>
    </ligand>
</feature>
<comment type="cofactor">
    <cofactor evidence="6">
        <name>Mg(2+)</name>
        <dbReference type="ChEBI" id="CHEBI:18420"/>
    </cofactor>
    <cofactor evidence="6">
        <name>Mn(2+)</name>
        <dbReference type="ChEBI" id="CHEBI:29035"/>
    </cofactor>
    <text evidence="6">Mg(2+). Can also accept Mn(2+).</text>
</comment>
<dbReference type="GO" id="GO:0006085">
    <property type="term" value="P:acetyl-CoA biosynthetic process"/>
    <property type="evidence" value="ECO:0007669"/>
    <property type="project" value="UniProtKB-UniRule"/>
</dbReference>
<evidence type="ECO:0000256" key="6">
    <source>
        <dbReference type="HAMAP-Rule" id="MF_00020"/>
    </source>
</evidence>
<feature type="binding site" evidence="6">
    <location>
        <position position="15"/>
    </location>
    <ligand>
        <name>ATP</name>
        <dbReference type="ChEBI" id="CHEBI:30616"/>
    </ligand>
</feature>
<feature type="binding site" evidence="6">
    <location>
        <begin position="211"/>
        <end position="215"/>
    </location>
    <ligand>
        <name>ATP</name>
        <dbReference type="ChEBI" id="CHEBI:30616"/>
    </ligand>
</feature>
<dbReference type="NCBIfam" id="TIGR00016">
    <property type="entry name" value="ackA"/>
    <property type="match status" value="1"/>
</dbReference>
<dbReference type="PANTHER" id="PTHR21060">
    <property type="entry name" value="ACETATE KINASE"/>
    <property type="match status" value="1"/>
</dbReference>
<dbReference type="EC" id="2.7.2.1" evidence="6"/>
<dbReference type="HAMAP" id="MF_00020">
    <property type="entry name" value="Acetate_kinase"/>
    <property type="match status" value="1"/>
</dbReference>
<dbReference type="InterPro" id="IPR023865">
    <property type="entry name" value="Aliphatic_acid_kinase_CS"/>
</dbReference>
<dbReference type="InterPro" id="IPR000890">
    <property type="entry name" value="Aliphatic_acid_kin_short-chain"/>
</dbReference>
<feature type="binding site" evidence="6">
    <location>
        <position position="8"/>
    </location>
    <ligand>
        <name>Mg(2+)</name>
        <dbReference type="ChEBI" id="CHEBI:18420"/>
    </ligand>
</feature>
<dbReference type="PROSITE" id="PS01075">
    <property type="entry name" value="ACETATE_KINASE_1"/>
    <property type="match status" value="1"/>
</dbReference>
<dbReference type="EMBL" id="JACCBH010000001">
    <property type="protein sequence ID" value="NYD55510.1"/>
    <property type="molecule type" value="Genomic_DNA"/>
</dbReference>
<dbReference type="Pfam" id="PF04266">
    <property type="entry name" value="ASCH"/>
    <property type="match status" value="1"/>
</dbReference>
<keyword evidence="6" id="KW-0460">Magnesium</keyword>
<keyword evidence="6" id="KW-0479">Metal-binding</keyword>
<sequence>MSVVLIVNSGSSSFKYQLLDVEAAAPLAEGLVERIGQHMGTATHEVHSVAGAEGEHVQELPIPDHTTGFQVMLAAFAAHGPSLTQHAPVAVGHRVVHGGSRYISPTPITAEVERGIDELAVLAPLHNPGALEGIRAAKRAFGDLEHVAVFDTAFHQTLAPAAYTYAIDREVAGAHRIRRYGFHGTSHKFVSDAAARFLGRPTAELKQIVFHLGNGASVTAVDGGRSVETSMGMTPLEGLVMGTRSGDIDPAVLFHLHRRAGMTVDAIDELLNKRSGLLGLSGVSDMRDLQRQAGDGDTDASLALDVYIHRLRAYAGAYLAQLGGADVISFTAGVGENSPMVRSRALATLGFAGVRLDESRNQSADRGIRVISADDSAVVVLVVPTDEELEIGRQTLAVLADGQGAEVPPADAAAVAGFWRDARAAHPELPEAAPEAWAFGATRAHADGLLALVRDGIKTATASSLWDYEATGEALPQAGEYSIILDGAGAPRAVIRTTQVQVVAFDEVSAEHARAEGEDDRSLRSWREIHERYWRAHAESSRGFAPDMPVVCERFELVFQEGSD</sequence>
<dbReference type="Pfam" id="PF00871">
    <property type="entry name" value="Acetate_kinase"/>
    <property type="match status" value="1"/>
</dbReference>
<keyword evidence="5 6" id="KW-0067">ATP-binding</keyword>
<evidence type="ECO:0000256" key="2">
    <source>
        <dbReference type="ARBA" id="ARBA00022679"/>
    </source>
</evidence>
<comment type="subcellular location">
    <subcellularLocation>
        <location evidence="6">Cytoplasm</location>
    </subcellularLocation>
</comment>
<protein>
    <recommendedName>
        <fullName evidence="6">Acetate kinase</fullName>
        <ecNumber evidence="6">2.7.2.1</ecNumber>
    </recommendedName>
    <alternativeName>
        <fullName evidence="6">Acetokinase</fullName>
    </alternativeName>
</protein>
<keyword evidence="3 6" id="KW-0547">Nucleotide-binding</keyword>
<gene>
    <name evidence="6" type="primary">ackA</name>
    <name evidence="9" type="ORF">BKA02_002565</name>
</gene>
<keyword evidence="2 6" id="KW-0808">Transferase</keyword>
<comment type="function">
    <text evidence="6">Catalyzes the formation of acetyl phosphate from acetate and ATP. Can also catalyze the reverse reaction.</text>
</comment>
<evidence type="ECO:0000313" key="10">
    <source>
        <dbReference type="Proteomes" id="UP000552045"/>
    </source>
</evidence>
<feature type="binding site" evidence="6">
    <location>
        <begin position="285"/>
        <end position="287"/>
    </location>
    <ligand>
        <name>ATP</name>
        <dbReference type="ChEBI" id="CHEBI:30616"/>
    </ligand>
</feature>
<comment type="subunit">
    <text evidence="6">Homodimer.</text>
</comment>
<evidence type="ECO:0000256" key="4">
    <source>
        <dbReference type="ARBA" id="ARBA00022777"/>
    </source>
</evidence>
<evidence type="ECO:0000256" key="3">
    <source>
        <dbReference type="ARBA" id="ARBA00022741"/>
    </source>
</evidence>
<feature type="binding site" evidence="6">
    <location>
        <position position="387"/>
    </location>
    <ligand>
        <name>Mg(2+)</name>
        <dbReference type="ChEBI" id="CHEBI:18420"/>
    </ligand>
</feature>
<dbReference type="GO" id="GO:0008776">
    <property type="term" value="F:acetate kinase activity"/>
    <property type="evidence" value="ECO:0007669"/>
    <property type="project" value="UniProtKB-UniRule"/>
</dbReference>
<reference evidence="9 10" key="1">
    <citation type="submission" date="2020-07" db="EMBL/GenBank/DDBJ databases">
        <title>Sequencing the genomes of 1000 actinobacteria strains.</title>
        <authorList>
            <person name="Klenk H.-P."/>
        </authorList>
    </citation>
    <scope>NUCLEOTIDE SEQUENCE [LARGE SCALE GENOMIC DNA]</scope>
    <source>
        <strain evidence="9 10">DSM 22185</strain>
    </source>
</reference>
<dbReference type="UniPathway" id="UPA00340">
    <property type="reaction ID" value="UER00458"/>
</dbReference>
<dbReference type="InterPro" id="IPR007374">
    <property type="entry name" value="ASCH_domain"/>
</dbReference>
<dbReference type="GO" id="GO:0000287">
    <property type="term" value="F:magnesium ion binding"/>
    <property type="evidence" value="ECO:0007669"/>
    <property type="project" value="UniProtKB-UniRule"/>
</dbReference>
<feature type="binding site" evidence="6">
    <location>
        <begin position="333"/>
        <end position="337"/>
    </location>
    <ligand>
        <name>ATP</name>
        <dbReference type="ChEBI" id="CHEBI:30616"/>
    </ligand>
</feature>
<evidence type="ECO:0000256" key="5">
    <source>
        <dbReference type="ARBA" id="ARBA00022840"/>
    </source>
</evidence>
<evidence type="ECO:0000313" key="9">
    <source>
        <dbReference type="EMBL" id="NYD55510.1"/>
    </source>
</evidence>
<dbReference type="GO" id="GO:0005524">
    <property type="term" value="F:ATP binding"/>
    <property type="evidence" value="ECO:0007669"/>
    <property type="project" value="UniProtKB-KW"/>
</dbReference>
<dbReference type="SUPFAM" id="SSF88697">
    <property type="entry name" value="PUA domain-like"/>
    <property type="match status" value="1"/>
</dbReference>
<dbReference type="PROSITE" id="PS01076">
    <property type="entry name" value="ACETATE_KINASE_2"/>
    <property type="match status" value="1"/>
</dbReference>
<comment type="caution">
    <text evidence="9">The sequence shown here is derived from an EMBL/GenBank/DDBJ whole genome shotgun (WGS) entry which is preliminary data.</text>
</comment>
<dbReference type="Proteomes" id="UP000552045">
    <property type="component" value="Unassembled WGS sequence"/>
</dbReference>
<keyword evidence="10" id="KW-1185">Reference proteome</keyword>
<dbReference type="SUPFAM" id="SSF53067">
    <property type="entry name" value="Actin-like ATPase domain"/>
    <property type="match status" value="2"/>
</dbReference>